<accession>A0A1F6DMV5</accession>
<name>A0A1F6DMV5_9BACT</name>
<sequence>MLWFSSSVLSVGLLIALFHVERTRGERFLPNARAHLDTLARKIAHAHARASHAFESDTFRQTVHYFVHMALTACRTAFAWVSEKFDALIRINRSVAHRAATEGKSASHLHEMMKHKAATALTETQKKQRKAHAIGMRS</sequence>
<organism evidence="1 2">
    <name type="scientific">Candidatus Kaiserbacteria bacterium RIFCSPHIGHO2_02_FULL_49_34</name>
    <dbReference type="NCBI Taxonomy" id="1798491"/>
    <lineage>
        <taxon>Bacteria</taxon>
        <taxon>Candidatus Kaiseribacteriota</taxon>
    </lineage>
</organism>
<reference evidence="1 2" key="1">
    <citation type="journal article" date="2016" name="Nat. Commun.">
        <title>Thousands of microbial genomes shed light on interconnected biogeochemical processes in an aquifer system.</title>
        <authorList>
            <person name="Anantharaman K."/>
            <person name="Brown C.T."/>
            <person name="Hug L.A."/>
            <person name="Sharon I."/>
            <person name="Castelle C.J."/>
            <person name="Probst A.J."/>
            <person name="Thomas B.C."/>
            <person name="Singh A."/>
            <person name="Wilkins M.J."/>
            <person name="Karaoz U."/>
            <person name="Brodie E.L."/>
            <person name="Williams K.H."/>
            <person name="Hubbard S.S."/>
            <person name="Banfield J.F."/>
        </authorList>
    </citation>
    <scope>NUCLEOTIDE SEQUENCE [LARGE SCALE GENOMIC DNA]</scope>
</reference>
<protein>
    <submittedName>
        <fullName evidence="1">Uncharacterized protein</fullName>
    </submittedName>
</protein>
<dbReference type="Proteomes" id="UP000176511">
    <property type="component" value="Unassembled WGS sequence"/>
</dbReference>
<gene>
    <name evidence="1" type="ORF">A3C87_01320</name>
</gene>
<evidence type="ECO:0000313" key="1">
    <source>
        <dbReference type="EMBL" id="OGG62726.1"/>
    </source>
</evidence>
<evidence type="ECO:0000313" key="2">
    <source>
        <dbReference type="Proteomes" id="UP000176511"/>
    </source>
</evidence>
<proteinExistence type="predicted"/>
<dbReference type="AlphaFoldDB" id="A0A1F6DMV5"/>
<comment type="caution">
    <text evidence="1">The sequence shown here is derived from an EMBL/GenBank/DDBJ whole genome shotgun (WGS) entry which is preliminary data.</text>
</comment>
<dbReference type="STRING" id="1798491.A3C87_01320"/>
<dbReference type="EMBL" id="MFLE01000001">
    <property type="protein sequence ID" value="OGG62726.1"/>
    <property type="molecule type" value="Genomic_DNA"/>
</dbReference>